<dbReference type="GO" id="GO:0000228">
    <property type="term" value="C:nuclear chromosome"/>
    <property type="evidence" value="ECO:0007669"/>
    <property type="project" value="EnsemblFungi"/>
</dbReference>
<dbReference type="STRING" id="436907.A7TER9"/>
<dbReference type="PANTHER" id="PTHR44090:SF1">
    <property type="entry name" value="SUPERKILLER COMPLEX PROTEIN 8"/>
    <property type="match status" value="1"/>
</dbReference>
<dbReference type="InterPro" id="IPR051510">
    <property type="entry name" value="SKI8"/>
</dbReference>
<dbReference type="eggNOG" id="KOG4155">
    <property type="taxonomic scope" value="Eukaryota"/>
</dbReference>
<dbReference type="KEGG" id="vpo:Kpol_1050p22"/>
<dbReference type="GO" id="GO:0070478">
    <property type="term" value="P:nuclear-transcribed mRNA catabolic process, 3'-5' exonucleolytic nonsense-mediated decay"/>
    <property type="evidence" value="ECO:0007669"/>
    <property type="project" value="EnsemblFungi"/>
</dbReference>
<dbReference type="OMA" id="CVCLDRS"/>
<dbReference type="PhylomeDB" id="A7TER9"/>
<dbReference type="Gene3D" id="2.130.10.10">
    <property type="entry name" value="YVTN repeat-like/Quinoprotein amine dehydrogenase"/>
    <property type="match status" value="1"/>
</dbReference>
<evidence type="ECO:0000256" key="3">
    <source>
        <dbReference type="PROSITE-ProRule" id="PRU00221"/>
    </source>
</evidence>
<dbReference type="InParanoid" id="A7TER9"/>
<dbReference type="InterPro" id="IPR015943">
    <property type="entry name" value="WD40/YVTN_repeat-like_dom_sf"/>
</dbReference>
<dbReference type="GO" id="GO:0007131">
    <property type="term" value="P:reciprocal meiotic recombination"/>
    <property type="evidence" value="ECO:0007669"/>
    <property type="project" value="EnsemblFungi"/>
</dbReference>
<dbReference type="Proteomes" id="UP000000267">
    <property type="component" value="Unassembled WGS sequence"/>
</dbReference>
<evidence type="ECO:0000256" key="1">
    <source>
        <dbReference type="ARBA" id="ARBA00022574"/>
    </source>
</evidence>
<dbReference type="PROSITE" id="PS00678">
    <property type="entry name" value="WD_REPEATS_1"/>
    <property type="match status" value="1"/>
</dbReference>
<keyword evidence="2" id="KW-0677">Repeat</keyword>
<dbReference type="InterPro" id="IPR036322">
    <property type="entry name" value="WD40_repeat_dom_sf"/>
</dbReference>
<protein>
    <submittedName>
        <fullName evidence="5">Uncharacterized protein</fullName>
    </submittedName>
</protein>
<dbReference type="EMBL" id="DS480381">
    <property type="protein sequence ID" value="EDO19165.1"/>
    <property type="molecule type" value="Genomic_DNA"/>
</dbReference>
<feature type="repeat" description="WD" evidence="3">
    <location>
        <begin position="321"/>
        <end position="362"/>
    </location>
</feature>
<sequence>MSKIFISTVNVGKAHDADIFGVSVVNPFTVTCSGDGSIKLWKNKLLDDESAKDTVIEVFVHKTGVHHCETLHTVEKGGNEICLIACVSFSGEIFFYSVDVKSGKYEKLDLLNAAEKKRSYWAVKWFKSEDQVVCHRFAATDVKGNTLVWRFHPFTEELDEEKAMKQKKTDEEKNAKRRGESSGGEIEKVPKQEDDEQLENLVLSPHLVLQGEIQPSNPIFATCVDFSGKGLIATGFSNGSVQVAQLSTLRPIYNFEGFGIQGTDQNSNTVRALKFSPMGSLLAVANDSGSYGCVTLYETDYGERIGGLTVPTHSTQTSIGSYAHNGWVFDLSFNSTGEYLATCGYDSKVRVWDVKSKERVSTINLSAGDIEIEEDILMVDENGDSLKNPPVMGVRYINKAVRGGMGSETNEGLCCVCLDRSVRWYREAGGS</sequence>
<dbReference type="PROSITE" id="PS50294">
    <property type="entry name" value="WD_REPEATS_REGION"/>
    <property type="match status" value="1"/>
</dbReference>
<dbReference type="HOGENOM" id="CLU_065016_0_0_1"/>
<dbReference type="OrthoDB" id="10251741at2759"/>
<dbReference type="InterPro" id="IPR001680">
    <property type="entry name" value="WD40_rpt"/>
</dbReference>
<accession>A7TER9</accession>
<dbReference type="GO" id="GO:0055087">
    <property type="term" value="C:Ski complex"/>
    <property type="evidence" value="ECO:0007669"/>
    <property type="project" value="EnsemblFungi"/>
</dbReference>
<feature type="region of interest" description="Disordered" evidence="4">
    <location>
        <begin position="160"/>
        <end position="195"/>
    </location>
</feature>
<dbReference type="PROSITE" id="PS50082">
    <property type="entry name" value="WD_REPEATS_2"/>
    <property type="match status" value="1"/>
</dbReference>
<evidence type="ECO:0000313" key="5">
    <source>
        <dbReference type="EMBL" id="EDO19165.1"/>
    </source>
</evidence>
<dbReference type="GO" id="GO:0065004">
    <property type="term" value="P:protein-DNA complex assembly"/>
    <property type="evidence" value="ECO:0007669"/>
    <property type="project" value="EnsemblFungi"/>
</dbReference>
<name>A7TER9_VANPO</name>
<dbReference type="FunCoup" id="A7TER9">
    <property type="interactions" value="193"/>
</dbReference>
<proteinExistence type="predicted"/>
<organism evidence="6">
    <name type="scientific">Vanderwaltozyma polyspora (strain ATCC 22028 / DSM 70294 / BCRC 21397 / CBS 2163 / NBRC 10782 / NRRL Y-8283 / UCD 57-17)</name>
    <name type="common">Kluyveromyces polysporus</name>
    <dbReference type="NCBI Taxonomy" id="436907"/>
    <lineage>
        <taxon>Eukaryota</taxon>
        <taxon>Fungi</taxon>
        <taxon>Dikarya</taxon>
        <taxon>Ascomycota</taxon>
        <taxon>Saccharomycotina</taxon>
        <taxon>Saccharomycetes</taxon>
        <taxon>Saccharomycetales</taxon>
        <taxon>Saccharomycetaceae</taxon>
        <taxon>Vanderwaltozyma</taxon>
    </lineage>
</organism>
<dbReference type="RefSeq" id="XP_001647023.1">
    <property type="nucleotide sequence ID" value="XM_001646973.1"/>
</dbReference>
<dbReference type="SMART" id="SM00320">
    <property type="entry name" value="WD40"/>
    <property type="match status" value="4"/>
</dbReference>
<dbReference type="GeneID" id="5547496"/>
<keyword evidence="6" id="KW-1185">Reference proteome</keyword>
<evidence type="ECO:0000256" key="4">
    <source>
        <dbReference type="SAM" id="MobiDB-lite"/>
    </source>
</evidence>
<feature type="compositionally biased region" description="Basic and acidic residues" evidence="4">
    <location>
        <begin position="161"/>
        <end position="192"/>
    </location>
</feature>
<dbReference type="Pfam" id="PF00400">
    <property type="entry name" value="WD40"/>
    <property type="match status" value="2"/>
</dbReference>
<keyword evidence="1 3" id="KW-0853">WD repeat</keyword>
<evidence type="ECO:0000256" key="2">
    <source>
        <dbReference type="ARBA" id="ARBA00022737"/>
    </source>
</evidence>
<dbReference type="PANTHER" id="PTHR44090">
    <property type="entry name" value="WD REPEAT-CONTAINING PROTEIN 61"/>
    <property type="match status" value="1"/>
</dbReference>
<evidence type="ECO:0000313" key="6">
    <source>
        <dbReference type="Proteomes" id="UP000000267"/>
    </source>
</evidence>
<dbReference type="SUPFAM" id="SSF50978">
    <property type="entry name" value="WD40 repeat-like"/>
    <property type="match status" value="1"/>
</dbReference>
<gene>
    <name evidence="5" type="ORF">Kpol_1050p22</name>
</gene>
<reference evidence="5 6" key="1">
    <citation type="journal article" date="2007" name="Proc. Natl. Acad. Sci. U.S.A.">
        <title>Independent sorting-out of thousands of duplicated gene pairs in two yeast species descended from a whole-genome duplication.</title>
        <authorList>
            <person name="Scannell D.R."/>
            <person name="Frank A.C."/>
            <person name="Conant G.C."/>
            <person name="Byrne K.P."/>
            <person name="Woolfit M."/>
            <person name="Wolfe K.H."/>
        </authorList>
    </citation>
    <scope>NUCLEOTIDE SEQUENCE [LARGE SCALE GENOMIC DNA]</scope>
    <source>
        <strain evidence="6">ATCC 22028 / DSM 70294 / BCRC 21397 / CBS 2163 / NBRC 10782 / NRRL Y-8283 / UCD 57-17</strain>
    </source>
</reference>
<dbReference type="AlphaFoldDB" id="A7TER9"/>
<dbReference type="InterPro" id="IPR019775">
    <property type="entry name" value="WD40_repeat_CS"/>
</dbReference>
<dbReference type="GO" id="GO:0070481">
    <property type="term" value="P:nuclear-transcribed mRNA catabolic process, non-stop decay"/>
    <property type="evidence" value="ECO:0007669"/>
    <property type="project" value="EnsemblFungi"/>
</dbReference>